<dbReference type="Pfam" id="PF03275">
    <property type="entry name" value="GLF"/>
    <property type="match status" value="1"/>
</dbReference>
<feature type="domain" description="UDP-galactopyranose mutase C-terminal" evidence="1">
    <location>
        <begin position="146"/>
        <end position="356"/>
    </location>
</feature>
<dbReference type="InterPro" id="IPR015899">
    <property type="entry name" value="UDP-GalPyranose_mutase_C"/>
</dbReference>
<sequence length="375" mass="42833">MKKALVIGGGFAGCSAAHLLSLQGGWDITVVESGPWLGGGCKTLWYGGHPYTFGPRHFLTQNVPVFDYLNKYCPLRRCNDHVFLTYVEKDAQFYNYPIHIDDVARMPEKDQINKELTEAKQLNGAGAAKDFEEYWLASIGRTLYDKFVNTYSKKMWMLDDNKVMDDFSWSPKGVALKEGPRQAWDTAISAYPIAPNGYDDYFEIATRAEGVKVLWTTIEQYDLPNKTVVIDGEKRTYDAIINTASPDLVMDNAFGELPYIGRDFIKFVLPIAHAFPKDVYFLYYASDEPFTRLVEYKQFTRINYDAESTIIGMEIPSKNGRYYPLPLKTEYERAQKYFDAMGENVFSIGRCGSYQYRVDVDDCIAQAMDSVEKLK</sequence>
<gene>
    <name evidence="2" type="ORF">CCC_00840</name>
</gene>
<dbReference type="OrthoDB" id="9769600at2"/>
<dbReference type="PANTHER" id="PTHR21197:SF0">
    <property type="entry name" value="UDP-GALACTOPYRANOSE MUTASE"/>
    <property type="match status" value="1"/>
</dbReference>
<dbReference type="GO" id="GO:0050660">
    <property type="term" value="F:flavin adenine dinucleotide binding"/>
    <property type="evidence" value="ECO:0007669"/>
    <property type="project" value="TreeGrafter"/>
</dbReference>
<evidence type="ECO:0000313" key="2">
    <source>
        <dbReference type="EMBL" id="KIL97779.1"/>
    </source>
</evidence>
<evidence type="ECO:0000313" key="3">
    <source>
        <dbReference type="Proteomes" id="UP000031971"/>
    </source>
</evidence>
<evidence type="ECO:0000259" key="1">
    <source>
        <dbReference type="Pfam" id="PF03275"/>
    </source>
</evidence>
<protein>
    <submittedName>
        <fullName evidence="2">UDP-galactopyranose mutase</fullName>
    </submittedName>
</protein>
<dbReference type="Gene3D" id="3.50.50.60">
    <property type="entry name" value="FAD/NAD(P)-binding domain"/>
    <property type="match status" value="1"/>
</dbReference>
<organism evidence="2 3">
    <name type="scientific">Paramagnetospirillum magnetotacticum MS-1</name>
    <dbReference type="NCBI Taxonomy" id="272627"/>
    <lineage>
        <taxon>Bacteria</taxon>
        <taxon>Pseudomonadati</taxon>
        <taxon>Pseudomonadota</taxon>
        <taxon>Alphaproteobacteria</taxon>
        <taxon>Rhodospirillales</taxon>
        <taxon>Magnetospirillaceae</taxon>
        <taxon>Paramagnetospirillum</taxon>
    </lineage>
</organism>
<dbReference type="Pfam" id="PF13450">
    <property type="entry name" value="NAD_binding_8"/>
    <property type="match status" value="1"/>
</dbReference>
<name>A0A0C2YDI7_PARME</name>
<comment type="caution">
    <text evidence="2">The sequence shown here is derived from an EMBL/GenBank/DDBJ whole genome shotgun (WGS) entry which is preliminary data.</text>
</comment>
<dbReference type="AlphaFoldDB" id="A0A0C2YDI7"/>
<dbReference type="EMBL" id="JXSL01000030">
    <property type="protein sequence ID" value="KIL97779.1"/>
    <property type="molecule type" value="Genomic_DNA"/>
</dbReference>
<reference evidence="2 3" key="1">
    <citation type="submission" date="2015-01" db="EMBL/GenBank/DDBJ databases">
        <title>Genome Sequence of Magnetospirillum magnetotacticum Strain MS-1.</title>
        <authorList>
            <person name="Marinov G.K."/>
            <person name="Smalley M.D."/>
            <person name="DeSalvo G."/>
        </authorList>
    </citation>
    <scope>NUCLEOTIDE SEQUENCE [LARGE SCALE GENOMIC DNA]</scope>
    <source>
        <strain evidence="2 3">MS-1</strain>
    </source>
</reference>
<keyword evidence="3" id="KW-1185">Reference proteome</keyword>
<dbReference type="STRING" id="272627.CCC_00840"/>
<dbReference type="SUPFAM" id="SSF51971">
    <property type="entry name" value="Nucleotide-binding domain"/>
    <property type="match status" value="1"/>
</dbReference>
<dbReference type="RefSeq" id="WP_009871292.1">
    <property type="nucleotide sequence ID" value="NZ_JXSL01000030.1"/>
</dbReference>
<dbReference type="GO" id="GO:0008767">
    <property type="term" value="F:UDP-galactopyranose mutase activity"/>
    <property type="evidence" value="ECO:0007669"/>
    <property type="project" value="InterPro"/>
</dbReference>
<dbReference type="GO" id="GO:0005829">
    <property type="term" value="C:cytosol"/>
    <property type="evidence" value="ECO:0007669"/>
    <property type="project" value="TreeGrafter"/>
</dbReference>
<dbReference type="Proteomes" id="UP000031971">
    <property type="component" value="Unassembled WGS sequence"/>
</dbReference>
<accession>A0A0C2YDI7</accession>
<dbReference type="PANTHER" id="PTHR21197">
    <property type="entry name" value="UDP-GALACTOPYRANOSE MUTASE"/>
    <property type="match status" value="1"/>
</dbReference>
<dbReference type="InterPro" id="IPR036188">
    <property type="entry name" value="FAD/NAD-bd_sf"/>
</dbReference>
<proteinExistence type="predicted"/>